<comment type="caution">
    <text evidence="3">The sequence shown here is derived from an EMBL/GenBank/DDBJ whole genome shotgun (WGS) entry which is preliminary data.</text>
</comment>
<accession>A0A9P5CPS8</accession>
<reference evidence="3" key="1">
    <citation type="journal article" date="2020" name="Phytopathology">
        <title>Genome sequence of the chestnut blight fungus Cryphonectria parasitica EP155: A fundamental resource for an archetypical invasive plant pathogen.</title>
        <authorList>
            <person name="Crouch J.A."/>
            <person name="Dawe A."/>
            <person name="Aerts A."/>
            <person name="Barry K."/>
            <person name="Churchill A.C.L."/>
            <person name="Grimwood J."/>
            <person name="Hillman B."/>
            <person name="Milgroom M.G."/>
            <person name="Pangilinan J."/>
            <person name="Smith M."/>
            <person name="Salamov A."/>
            <person name="Schmutz J."/>
            <person name="Yadav J."/>
            <person name="Grigoriev I.V."/>
            <person name="Nuss D."/>
        </authorList>
    </citation>
    <scope>NUCLEOTIDE SEQUENCE</scope>
    <source>
        <strain evidence="3">EP155</strain>
    </source>
</reference>
<gene>
    <name evidence="3" type="ORF">M406DRAFT_356035</name>
</gene>
<evidence type="ECO:0000313" key="3">
    <source>
        <dbReference type="EMBL" id="KAF3765737.1"/>
    </source>
</evidence>
<dbReference type="InterPro" id="IPR051702">
    <property type="entry name" value="SH3_domain_YSC84-like"/>
</dbReference>
<dbReference type="Proteomes" id="UP000803844">
    <property type="component" value="Unassembled WGS sequence"/>
</dbReference>
<dbReference type="EMBL" id="MU032347">
    <property type="protein sequence ID" value="KAF3765737.1"/>
    <property type="molecule type" value="Genomic_DNA"/>
</dbReference>
<dbReference type="InterPro" id="IPR007461">
    <property type="entry name" value="Ysc84_actin-binding"/>
</dbReference>
<dbReference type="RefSeq" id="XP_040776698.1">
    <property type="nucleotide sequence ID" value="XM_040923335.1"/>
</dbReference>
<protein>
    <recommendedName>
        <fullName evidence="2">Ysc84 actin-binding domain-containing protein</fullName>
    </recommendedName>
</protein>
<evidence type="ECO:0000256" key="1">
    <source>
        <dbReference type="SAM" id="MobiDB-lite"/>
    </source>
</evidence>
<evidence type="ECO:0000313" key="4">
    <source>
        <dbReference type="Proteomes" id="UP000803844"/>
    </source>
</evidence>
<dbReference type="AlphaFoldDB" id="A0A9P5CPS8"/>
<feature type="compositionally biased region" description="Low complexity" evidence="1">
    <location>
        <begin position="75"/>
        <end position="84"/>
    </location>
</feature>
<dbReference type="GO" id="GO:0035091">
    <property type="term" value="F:phosphatidylinositol binding"/>
    <property type="evidence" value="ECO:0007669"/>
    <property type="project" value="TreeGrafter"/>
</dbReference>
<dbReference type="Pfam" id="PF04366">
    <property type="entry name" value="Ysc84"/>
    <property type="match status" value="1"/>
</dbReference>
<sequence>MKQPTYSYVKSRGFYAGVQVDGTIVTERKDANAAFYGGAAVSVQQILRGEVSRVPGRDSWVGLVQPLFDTIKGAQGWHGQQQGGPSSPWVNQMGPDPNSTYGMGNAQGAYPSGYDPVSDRAAGENPPQKPPRPADGRNVADATAGVAAMNVGEQAGSPTAGAASETPLARAKAAEAADEARMNREREARERRELDDEMTRHGRNSMAGAPPGYSEMAPEMASGAADGAQEQPPAYVDDGAAPTRAGAGDSKGAQSSS</sequence>
<name>A0A9P5CPS8_CRYP1</name>
<feature type="compositionally biased region" description="Basic and acidic residues" evidence="1">
    <location>
        <begin position="172"/>
        <end position="200"/>
    </location>
</feature>
<dbReference type="OrthoDB" id="10255128at2759"/>
<dbReference type="GeneID" id="63840464"/>
<evidence type="ECO:0000259" key="2">
    <source>
        <dbReference type="Pfam" id="PF04366"/>
    </source>
</evidence>
<dbReference type="PANTHER" id="PTHR15629">
    <property type="entry name" value="SH3YL1 PROTEIN"/>
    <property type="match status" value="1"/>
</dbReference>
<dbReference type="PANTHER" id="PTHR15629:SF8">
    <property type="entry name" value="DUF500 DOMAIN PROTEIN (AFU_ORTHOLOGUE AFUA_5G07310)"/>
    <property type="match status" value="1"/>
</dbReference>
<feature type="domain" description="Ysc84 actin-binding" evidence="2">
    <location>
        <begin position="2"/>
        <end position="72"/>
    </location>
</feature>
<keyword evidence="4" id="KW-1185">Reference proteome</keyword>
<organism evidence="3 4">
    <name type="scientific">Cryphonectria parasitica (strain ATCC 38755 / EP155)</name>
    <dbReference type="NCBI Taxonomy" id="660469"/>
    <lineage>
        <taxon>Eukaryota</taxon>
        <taxon>Fungi</taxon>
        <taxon>Dikarya</taxon>
        <taxon>Ascomycota</taxon>
        <taxon>Pezizomycotina</taxon>
        <taxon>Sordariomycetes</taxon>
        <taxon>Sordariomycetidae</taxon>
        <taxon>Diaporthales</taxon>
        <taxon>Cryphonectriaceae</taxon>
        <taxon>Cryphonectria-Endothia species complex</taxon>
        <taxon>Cryphonectria</taxon>
    </lineage>
</organism>
<feature type="region of interest" description="Disordered" evidence="1">
    <location>
        <begin position="75"/>
        <end position="257"/>
    </location>
</feature>
<proteinExistence type="predicted"/>